<dbReference type="AlphaFoldDB" id="A0A6P5X1A9"/>
<dbReference type="InterPro" id="IPR027417">
    <property type="entry name" value="P-loop_NTPase"/>
</dbReference>
<dbReference type="InterPro" id="IPR056789">
    <property type="entry name" value="LRR_R13L1-DRL21"/>
</dbReference>
<dbReference type="KEGG" id="dzi:111279390"/>
<evidence type="ECO:0000313" key="10">
    <source>
        <dbReference type="Proteomes" id="UP000515121"/>
    </source>
</evidence>
<dbReference type="Pfam" id="PF00931">
    <property type="entry name" value="NB-ARC"/>
    <property type="match status" value="1"/>
</dbReference>
<evidence type="ECO:0000256" key="3">
    <source>
        <dbReference type="ARBA" id="ARBA00022741"/>
    </source>
</evidence>
<dbReference type="PANTHER" id="PTHR36766:SF70">
    <property type="entry name" value="DISEASE RESISTANCE PROTEIN RGA4"/>
    <property type="match status" value="1"/>
</dbReference>
<feature type="domain" description="Disease resistance protein winged helix" evidence="8">
    <location>
        <begin position="272"/>
        <end position="342"/>
    </location>
</feature>
<proteinExistence type="predicted"/>
<dbReference type="Proteomes" id="UP000515121">
    <property type="component" value="Unplaced"/>
</dbReference>
<dbReference type="GO" id="GO:0006952">
    <property type="term" value="P:defense response"/>
    <property type="evidence" value="ECO:0007669"/>
    <property type="project" value="UniProtKB-KW"/>
</dbReference>
<evidence type="ECO:0000259" key="7">
    <source>
        <dbReference type="Pfam" id="PF18052"/>
    </source>
</evidence>
<dbReference type="SUPFAM" id="SSF52058">
    <property type="entry name" value="L domain-like"/>
    <property type="match status" value="1"/>
</dbReference>
<name>A0A6P5X1A9_DURZI</name>
<dbReference type="Pfam" id="PF23559">
    <property type="entry name" value="WHD_DRP"/>
    <property type="match status" value="1"/>
</dbReference>
<keyword evidence="5" id="KW-0067">ATP-binding</keyword>
<dbReference type="Pfam" id="PF18052">
    <property type="entry name" value="Rx_N"/>
    <property type="match status" value="1"/>
</dbReference>
<dbReference type="Gene3D" id="3.40.50.300">
    <property type="entry name" value="P-loop containing nucleotide triphosphate hydrolases"/>
    <property type="match status" value="1"/>
</dbReference>
<organism evidence="10 11">
    <name type="scientific">Durio zibethinus</name>
    <name type="common">Durian</name>
    <dbReference type="NCBI Taxonomy" id="66656"/>
    <lineage>
        <taxon>Eukaryota</taxon>
        <taxon>Viridiplantae</taxon>
        <taxon>Streptophyta</taxon>
        <taxon>Embryophyta</taxon>
        <taxon>Tracheophyta</taxon>
        <taxon>Spermatophyta</taxon>
        <taxon>Magnoliopsida</taxon>
        <taxon>eudicotyledons</taxon>
        <taxon>Gunneridae</taxon>
        <taxon>Pentapetalae</taxon>
        <taxon>rosids</taxon>
        <taxon>malvids</taxon>
        <taxon>Malvales</taxon>
        <taxon>Malvaceae</taxon>
        <taxon>Helicteroideae</taxon>
        <taxon>Durio</taxon>
    </lineage>
</organism>
<evidence type="ECO:0000256" key="4">
    <source>
        <dbReference type="ARBA" id="ARBA00022821"/>
    </source>
</evidence>
<dbReference type="GO" id="GO:0005524">
    <property type="term" value="F:ATP binding"/>
    <property type="evidence" value="ECO:0007669"/>
    <property type="project" value="UniProtKB-KW"/>
</dbReference>
<feature type="domain" description="Disease resistance N-terminal" evidence="7">
    <location>
        <begin position="30"/>
        <end position="72"/>
    </location>
</feature>
<evidence type="ECO:0000259" key="8">
    <source>
        <dbReference type="Pfam" id="PF23559"/>
    </source>
</evidence>
<dbReference type="InterPro" id="IPR058922">
    <property type="entry name" value="WHD_DRP"/>
</dbReference>
<evidence type="ECO:0000256" key="5">
    <source>
        <dbReference type="ARBA" id="ARBA00022840"/>
    </source>
</evidence>
<dbReference type="Gene3D" id="3.80.10.10">
    <property type="entry name" value="Ribonuclease Inhibitor"/>
    <property type="match status" value="3"/>
</dbReference>
<accession>A0A6P5X1A9</accession>
<evidence type="ECO:0000259" key="6">
    <source>
        <dbReference type="Pfam" id="PF00931"/>
    </source>
</evidence>
<dbReference type="SUPFAM" id="SSF52540">
    <property type="entry name" value="P-loop containing nucleoside triphosphate hydrolases"/>
    <property type="match status" value="1"/>
</dbReference>
<dbReference type="RefSeq" id="XP_022722114.1">
    <property type="nucleotide sequence ID" value="XM_022866379.1"/>
</dbReference>
<dbReference type="InterPro" id="IPR041118">
    <property type="entry name" value="Rx_N"/>
</dbReference>
<reference evidence="11" key="1">
    <citation type="submission" date="2025-08" db="UniProtKB">
        <authorList>
            <consortium name="RefSeq"/>
        </authorList>
    </citation>
    <scope>IDENTIFICATION</scope>
    <source>
        <tissue evidence="11">Fruit stalk</tissue>
    </source>
</reference>
<evidence type="ECO:0000256" key="1">
    <source>
        <dbReference type="ARBA" id="ARBA00022614"/>
    </source>
</evidence>
<dbReference type="Gene3D" id="1.20.5.4130">
    <property type="match status" value="1"/>
</dbReference>
<gene>
    <name evidence="11" type="primary">LOC111279390</name>
</gene>
<keyword evidence="3" id="KW-0547">Nucleotide-binding</keyword>
<dbReference type="PANTHER" id="PTHR36766">
    <property type="entry name" value="PLANT BROAD-SPECTRUM MILDEW RESISTANCE PROTEIN RPW8"/>
    <property type="match status" value="1"/>
</dbReference>
<feature type="domain" description="R13L1/DRL21-like LRR repeat region" evidence="9">
    <location>
        <begin position="389"/>
        <end position="476"/>
    </location>
</feature>
<dbReference type="InterPro" id="IPR002182">
    <property type="entry name" value="NB-ARC"/>
</dbReference>
<dbReference type="GeneID" id="111279390"/>
<evidence type="ECO:0000259" key="9">
    <source>
        <dbReference type="Pfam" id="PF25019"/>
    </source>
</evidence>
<dbReference type="InterPro" id="IPR032675">
    <property type="entry name" value="LRR_dom_sf"/>
</dbReference>
<evidence type="ECO:0000313" key="11">
    <source>
        <dbReference type="RefSeq" id="XP_022722114.1"/>
    </source>
</evidence>
<keyword evidence="10" id="KW-1185">Reference proteome</keyword>
<keyword evidence="4" id="KW-0611">Plant defense</keyword>
<protein>
    <submittedName>
        <fullName evidence="11">Disease resistance protein RGA1</fullName>
    </submittedName>
</protein>
<keyword evidence="2" id="KW-0677">Repeat</keyword>
<feature type="domain" description="NB-ARC" evidence="6">
    <location>
        <begin position="162"/>
        <end position="225"/>
    </location>
</feature>
<dbReference type="GO" id="GO:0051707">
    <property type="term" value="P:response to other organism"/>
    <property type="evidence" value="ECO:0007669"/>
    <property type="project" value="UniProtKB-ARBA"/>
</dbReference>
<dbReference type="Pfam" id="PF25019">
    <property type="entry name" value="LRR_R13L1-DRL21"/>
    <property type="match status" value="2"/>
</dbReference>
<evidence type="ECO:0000256" key="2">
    <source>
        <dbReference type="ARBA" id="ARBA00022737"/>
    </source>
</evidence>
<keyword evidence="1" id="KW-0433">Leucine-rich repeat</keyword>
<dbReference type="OrthoDB" id="1749024at2759"/>
<feature type="domain" description="R13L1/DRL21-like LRR repeat region" evidence="9">
    <location>
        <begin position="785"/>
        <end position="850"/>
    </location>
</feature>
<sequence>MAESVVTAAVKVTPSKAISLLEKQINLPRETRHVDDVPVQVWLKQLRKIACEADDVLDELAYEDLRMKVETQIRKKINDRALKFGLQQRVQTLPPLSRGSEATTHSFGDLSQVVGRKADGSKIIDLLIGSSTRQIVSIISIVGYYRDVESLTGQTCDMKKRGAVLEKNTERVRGQTYLLALDDVWDEDFKTWEDLRGSLLGINENKRSSILVTTRNEIISGIGRDIASKCAGVPLVATVIGGTMCNKCDIHAWVSLRDSSLWVSLEKNEGIDFRIQKEQMIELWMAEGFLQQAKGNTQLASEDIGNECFNDLLSNSLLQDVEWDLHRSFIGCKMHDLVHDLAESIRNSEINNTSLSHSLFLKSSFFHNKADFKGLWVLNFCDADISSSSVSIRREGYSNDEEVLEGLEPYPNLKSLTSENDNGKYSSSRLVRNIVSGPFASFQPINLVDLNLFHCENLKKLPTLGQYPNLRFLRICDLNNVTYTGNEFYVNSNNNSCDSGDKNKPNTLFPALEKFTLLTMKEVKEWLDIEPVVLMLPSIKIIGDGLFPSSLKQLEIYGCGNLISIPSVEGGISFLAELDVSCCYELSKIEEGLLASTCLRDVCIRICPNLTSIPLNRGSESLLKLELESYKLREIKGGLSACTRLENLLICNCPNLISIPNLDGFSSLLSLRPERCEGLTSLPSGLRTCTSLEELSIVYCSNLKSIPEDVGQLHSLNYLRMRNCQNLKSIPEESLGCLTHLKTLELGPLLKELEEFPGLRSIHHLHSSLEPLALKGWENLSSLPDQLQLLTALNELSIPNFSGVKALPEWLGNFSSLRSLYIRDCENLGYPPSNEAMQCLSNLHYLSISGCLRSKEN</sequence>